<dbReference type="EMBL" id="CAAALY010006213">
    <property type="protein sequence ID" value="VEL09388.1"/>
    <property type="molecule type" value="Genomic_DNA"/>
</dbReference>
<evidence type="ECO:0000313" key="2">
    <source>
        <dbReference type="Proteomes" id="UP000784294"/>
    </source>
</evidence>
<organism evidence="1 2">
    <name type="scientific">Protopolystoma xenopodis</name>
    <dbReference type="NCBI Taxonomy" id="117903"/>
    <lineage>
        <taxon>Eukaryota</taxon>
        <taxon>Metazoa</taxon>
        <taxon>Spiralia</taxon>
        <taxon>Lophotrochozoa</taxon>
        <taxon>Platyhelminthes</taxon>
        <taxon>Monogenea</taxon>
        <taxon>Polyopisthocotylea</taxon>
        <taxon>Polystomatidea</taxon>
        <taxon>Polystomatidae</taxon>
        <taxon>Protopolystoma</taxon>
    </lineage>
</organism>
<proteinExistence type="predicted"/>
<keyword evidence="2" id="KW-1185">Reference proteome</keyword>
<protein>
    <submittedName>
        <fullName evidence="1">Uncharacterized protein</fullName>
    </submittedName>
</protein>
<accession>A0A3S5BMI3</accession>
<reference evidence="1" key="1">
    <citation type="submission" date="2018-11" db="EMBL/GenBank/DDBJ databases">
        <authorList>
            <consortium name="Pathogen Informatics"/>
        </authorList>
    </citation>
    <scope>NUCLEOTIDE SEQUENCE</scope>
</reference>
<gene>
    <name evidence="1" type="ORF">PXEA_LOCUS2828</name>
</gene>
<comment type="caution">
    <text evidence="1">The sequence shown here is derived from an EMBL/GenBank/DDBJ whole genome shotgun (WGS) entry which is preliminary data.</text>
</comment>
<dbReference type="AlphaFoldDB" id="A0A3S5BMI3"/>
<dbReference type="Proteomes" id="UP000784294">
    <property type="component" value="Unassembled WGS sequence"/>
</dbReference>
<evidence type="ECO:0000313" key="1">
    <source>
        <dbReference type="EMBL" id="VEL09388.1"/>
    </source>
</evidence>
<name>A0A3S5BMI3_9PLAT</name>
<sequence length="141" mass="15882">MAPLDTGRGLVTAGLCDEKLGSPSFDPEDSVLSFRPLCDGDRESKNVDNDALASDYFYHMRNESSILNHLDRRMLSRPLSTTQLSQVQGNPPPGPDNAHSRFPCICLFNRRYASIYLQILCQYPGWHCHPQDRSITPQSDK</sequence>